<feature type="signal peptide" evidence="1">
    <location>
        <begin position="1"/>
        <end position="21"/>
    </location>
</feature>
<organism evidence="2 3">
    <name type="scientific">Subtercola frigoramans</name>
    <dbReference type="NCBI Taxonomy" id="120298"/>
    <lineage>
        <taxon>Bacteria</taxon>
        <taxon>Bacillati</taxon>
        <taxon>Actinomycetota</taxon>
        <taxon>Actinomycetes</taxon>
        <taxon>Micrococcales</taxon>
        <taxon>Microbacteriaceae</taxon>
        <taxon>Subtercola</taxon>
    </lineage>
</organism>
<evidence type="ECO:0000256" key="1">
    <source>
        <dbReference type="SAM" id="SignalP"/>
    </source>
</evidence>
<accession>A0ABS2L7W7</accession>
<proteinExistence type="predicted"/>
<reference evidence="2 3" key="1">
    <citation type="submission" date="2021-01" db="EMBL/GenBank/DDBJ databases">
        <title>Sequencing the genomes of 1000 actinobacteria strains.</title>
        <authorList>
            <person name="Klenk H.-P."/>
        </authorList>
    </citation>
    <scope>NUCLEOTIDE SEQUENCE [LARGE SCALE GENOMIC DNA]</scope>
    <source>
        <strain evidence="2 3">DSM 13057</strain>
    </source>
</reference>
<dbReference type="Proteomes" id="UP000776164">
    <property type="component" value="Unassembled WGS sequence"/>
</dbReference>
<name>A0ABS2L7W7_9MICO</name>
<keyword evidence="3" id="KW-1185">Reference proteome</keyword>
<comment type="caution">
    <text evidence="2">The sequence shown here is derived from an EMBL/GenBank/DDBJ whole genome shotgun (WGS) entry which is preliminary data.</text>
</comment>
<dbReference type="RefSeq" id="WP_205110311.1">
    <property type="nucleotide sequence ID" value="NZ_BAAAHT010000010.1"/>
</dbReference>
<sequence>MNKLPLAIALALLAISLTGCAGSTPPSGPSSAAGTIVPSVTPTAPSVSASAVPAASTVSIPTDCSVLIASTPFVDSFGAWPLNDPAVVGTPGAQYSFPAGSITPTPAASGATLAQTLYAATQLRCVWRDPTADITNMAIEVATVDPTVANAYLSSLPGKGYACTSEASGASCQLVSSDPKYNVEVVDTAFLRDDVYIHVSQANVATPGLLAALTAKIWG</sequence>
<evidence type="ECO:0008006" key="4">
    <source>
        <dbReference type="Google" id="ProtNLM"/>
    </source>
</evidence>
<evidence type="ECO:0000313" key="3">
    <source>
        <dbReference type="Proteomes" id="UP000776164"/>
    </source>
</evidence>
<gene>
    <name evidence="2" type="ORF">JOE66_002743</name>
</gene>
<dbReference type="PROSITE" id="PS51257">
    <property type="entry name" value="PROKAR_LIPOPROTEIN"/>
    <property type="match status" value="1"/>
</dbReference>
<protein>
    <recommendedName>
        <fullName evidence="4">DUF3558 domain-containing protein</fullName>
    </recommendedName>
</protein>
<feature type="chain" id="PRO_5045716774" description="DUF3558 domain-containing protein" evidence="1">
    <location>
        <begin position="22"/>
        <end position="219"/>
    </location>
</feature>
<evidence type="ECO:0000313" key="2">
    <source>
        <dbReference type="EMBL" id="MBM7473109.1"/>
    </source>
</evidence>
<keyword evidence="1" id="KW-0732">Signal</keyword>
<dbReference type="EMBL" id="JAFBBU010000001">
    <property type="protein sequence ID" value="MBM7473109.1"/>
    <property type="molecule type" value="Genomic_DNA"/>
</dbReference>